<evidence type="ECO:0000256" key="2">
    <source>
        <dbReference type="ARBA" id="ARBA00023121"/>
    </source>
</evidence>
<dbReference type="PANTHER" id="PTHR33214">
    <property type="entry name" value="BIFUNCTIONAL INHIBITOR/LIPID-TRANSFER PROTEIN/SEED STORAGE 2S ALBUMIN SUPERFAMILY PROTEIN"/>
    <property type="match status" value="1"/>
</dbReference>
<reference evidence="4 5" key="1">
    <citation type="journal article" date="2013" name="Front. Plant Sci.">
        <title>The Reference Genome of the Halophytic Plant Eutrema salsugineum.</title>
        <authorList>
            <person name="Yang R."/>
            <person name="Jarvis D.E."/>
            <person name="Chen H."/>
            <person name="Beilstein M.A."/>
            <person name="Grimwood J."/>
            <person name="Jenkins J."/>
            <person name="Shu S."/>
            <person name="Prochnik S."/>
            <person name="Xin M."/>
            <person name="Ma C."/>
            <person name="Schmutz J."/>
            <person name="Wing R.A."/>
            <person name="Mitchell-Olds T."/>
            <person name="Schumaker K.S."/>
            <person name="Wang X."/>
        </authorList>
    </citation>
    <scope>NUCLEOTIDE SEQUENCE [LARGE SCALE GENOMIC DNA]</scope>
</reference>
<dbReference type="InterPro" id="IPR016140">
    <property type="entry name" value="Bifunc_inhib/LTP/seed_store"/>
</dbReference>
<gene>
    <name evidence="4" type="ORF">EUTSA_v10005361mg</name>
</gene>
<accession>V4KMT9</accession>
<name>V4KMT9_EUTSA</name>
<dbReference type="Pfam" id="PF00234">
    <property type="entry name" value="Tryp_alpha_amyl"/>
    <property type="match status" value="1"/>
</dbReference>
<keyword evidence="2" id="KW-0446">Lipid-binding</keyword>
<evidence type="ECO:0000259" key="3">
    <source>
        <dbReference type="Pfam" id="PF00234"/>
    </source>
</evidence>
<keyword evidence="5" id="KW-1185">Reference proteome</keyword>
<dbReference type="GO" id="GO:0006869">
    <property type="term" value="P:lipid transport"/>
    <property type="evidence" value="ECO:0007669"/>
    <property type="project" value="InterPro"/>
</dbReference>
<dbReference type="KEGG" id="eus:EUTSA_v10005361mg"/>
<evidence type="ECO:0000256" key="1">
    <source>
        <dbReference type="ARBA" id="ARBA00022448"/>
    </source>
</evidence>
<dbReference type="GO" id="GO:0008289">
    <property type="term" value="F:lipid binding"/>
    <property type="evidence" value="ECO:0007669"/>
    <property type="project" value="UniProtKB-KW"/>
</dbReference>
<dbReference type="EMBL" id="KI517748">
    <property type="protein sequence ID" value="ESQ32589.1"/>
    <property type="molecule type" value="Genomic_DNA"/>
</dbReference>
<sequence length="110" mass="11990">MKLRTLGGILIVLVGVIQILSPTLIRATAIGRGPVGEEKVTCDIKGLEPCLLPLISHKEIPPTPHCCATLTEHQPCYCGYLKDYWLGPELKSPDAHKVFDACKIPFPTCP</sequence>
<feature type="domain" description="Bifunctional inhibitor/plant lipid transfer protein/seed storage helical" evidence="3">
    <location>
        <begin position="45"/>
        <end position="109"/>
    </location>
</feature>
<dbReference type="OrthoDB" id="665742at2759"/>
<evidence type="ECO:0000313" key="4">
    <source>
        <dbReference type="EMBL" id="ESQ32589.1"/>
    </source>
</evidence>
<dbReference type="STRING" id="72664.V4KMT9"/>
<proteinExistence type="predicted"/>
<dbReference type="Gene3D" id="1.10.110.10">
    <property type="entry name" value="Plant lipid-transfer and hydrophobic proteins"/>
    <property type="match status" value="1"/>
</dbReference>
<dbReference type="OMA" id="NGQKTCK"/>
<dbReference type="PANTHER" id="PTHR33214:SF73">
    <property type="entry name" value="BIFUNCTIONAL INHIBITOR_LIPID-TRANSFER PROTEIN_SEED STORAGE 2S ALBUMIN SUPERFAMILY PROTEIN"/>
    <property type="match status" value="1"/>
</dbReference>
<dbReference type="SUPFAM" id="SSF47699">
    <property type="entry name" value="Bifunctional inhibitor/lipid-transfer protein/seed storage 2S albumin"/>
    <property type="match status" value="1"/>
</dbReference>
<evidence type="ECO:0000313" key="5">
    <source>
        <dbReference type="Proteomes" id="UP000030689"/>
    </source>
</evidence>
<dbReference type="AlphaFoldDB" id="V4KMT9"/>
<keyword evidence="1" id="KW-0813">Transport</keyword>
<protein>
    <recommendedName>
        <fullName evidence="3">Bifunctional inhibitor/plant lipid transfer protein/seed storage helical domain-containing protein</fullName>
    </recommendedName>
</protein>
<dbReference type="Proteomes" id="UP000030689">
    <property type="component" value="Unassembled WGS sequence"/>
</dbReference>
<dbReference type="InterPro" id="IPR036312">
    <property type="entry name" value="Bifun_inhib/LTP/seed_sf"/>
</dbReference>
<dbReference type="Gramene" id="ESQ32589">
    <property type="protein sequence ID" value="ESQ32589"/>
    <property type="gene ID" value="EUTSA_v10005361mg"/>
</dbReference>
<dbReference type="InterPro" id="IPR033872">
    <property type="entry name" value="nsLTP2"/>
</dbReference>
<organism evidence="4 5">
    <name type="scientific">Eutrema salsugineum</name>
    <name type="common">Saltwater cress</name>
    <name type="synonym">Sisymbrium salsugineum</name>
    <dbReference type="NCBI Taxonomy" id="72664"/>
    <lineage>
        <taxon>Eukaryota</taxon>
        <taxon>Viridiplantae</taxon>
        <taxon>Streptophyta</taxon>
        <taxon>Embryophyta</taxon>
        <taxon>Tracheophyta</taxon>
        <taxon>Spermatophyta</taxon>
        <taxon>Magnoliopsida</taxon>
        <taxon>eudicotyledons</taxon>
        <taxon>Gunneridae</taxon>
        <taxon>Pentapetalae</taxon>
        <taxon>rosids</taxon>
        <taxon>malvids</taxon>
        <taxon>Brassicales</taxon>
        <taxon>Brassicaceae</taxon>
        <taxon>Eutremeae</taxon>
        <taxon>Eutrema</taxon>
    </lineage>
</organism>